<name>A0ABY2SQY7_9HYPH</name>
<dbReference type="Pfam" id="PF12852">
    <property type="entry name" value="Cupin_6"/>
    <property type="match status" value="1"/>
</dbReference>
<reference evidence="3 4" key="1">
    <citation type="submission" date="2019-04" db="EMBL/GenBank/DDBJ databases">
        <authorList>
            <person name="Li M."/>
            <person name="Gao C."/>
        </authorList>
    </citation>
    <scope>NUCLEOTIDE SEQUENCE [LARGE SCALE GENOMIC DNA]</scope>
    <source>
        <strain evidence="3 4">BGMRC 2031</strain>
    </source>
</reference>
<proteinExistence type="predicted"/>
<evidence type="ECO:0000259" key="2">
    <source>
        <dbReference type="Pfam" id="PF12852"/>
    </source>
</evidence>
<evidence type="ECO:0000256" key="1">
    <source>
        <dbReference type="ARBA" id="ARBA00023125"/>
    </source>
</evidence>
<keyword evidence="1" id="KW-0238">DNA-binding</keyword>
<evidence type="ECO:0000313" key="4">
    <source>
        <dbReference type="Proteomes" id="UP000305202"/>
    </source>
</evidence>
<dbReference type="EMBL" id="SZPQ01000003">
    <property type="protein sequence ID" value="TKI07908.1"/>
    <property type="molecule type" value="Genomic_DNA"/>
</dbReference>
<sequence>MDPLSELLTLLRPRHVVSAGVRTGGGWAIGFRGHAQQIKCYVVLRGTCRLAVEGIDEITRLKLPAAKRRLVSFLKPPFRGVVQKSV</sequence>
<feature type="domain" description="AraC-type transcription regulator ligand-binding" evidence="2">
    <location>
        <begin position="2"/>
        <end position="61"/>
    </location>
</feature>
<dbReference type="RefSeq" id="WP_136988904.1">
    <property type="nucleotide sequence ID" value="NZ_SZPQ01000003.1"/>
</dbReference>
<accession>A0ABY2SQY7</accession>
<comment type="caution">
    <text evidence="3">The sequence shown here is derived from an EMBL/GenBank/DDBJ whole genome shotgun (WGS) entry which is preliminary data.</text>
</comment>
<keyword evidence="4" id="KW-1185">Reference proteome</keyword>
<organism evidence="3 4">
    <name type="scientific">Martelella alba</name>
    <dbReference type="NCBI Taxonomy" id="2590451"/>
    <lineage>
        <taxon>Bacteria</taxon>
        <taxon>Pseudomonadati</taxon>
        <taxon>Pseudomonadota</taxon>
        <taxon>Alphaproteobacteria</taxon>
        <taxon>Hyphomicrobiales</taxon>
        <taxon>Aurantimonadaceae</taxon>
        <taxon>Martelella</taxon>
    </lineage>
</organism>
<dbReference type="InterPro" id="IPR032783">
    <property type="entry name" value="AraC_lig"/>
</dbReference>
<protein>
    <submittedName>
        <fullName evidence="3">AraC family transcriptional regulator</fullName>
    </submittedName>
</protein>
<dbReference type="Proteomes" id="UP000305202">
    <property type="component" value="Unassembled WGS sequence"/>
</dbReference>
<evidence type="ECO:0000313" key="3">
    <source>
        <dbReference type="EMBL" id="TKI07908.1"/>
    </source>
</evidence>
<gene>
    <name evidence="3" type="ORF">FCN80_05610</name>
</gene>